<keyword evidence="7" id="KW-1185">Reference proteome</keyword>
<evidence type="ECO:0000256" key="1">
    <source>
        <dbReference type="ARBA" id="ARBA00022614"/>
    </source>
</evidence>
<dbReference type="PANTHER" id="PTHR48060:SF21">
    <property type="entry name" value="L DOMAIN-LIKE PROTEIN"/>
    <property type="match status" value="1"/>
</dbReference>
<dbReference type="SUPFAM" id="SSF52058">
    <property type="entry name" value="L domain-like"/>
    <property type="match status" value="1"/>
</dbReference>
<dbReference type="InterPro" id="IPR032675">
    <property type="entry name" value="LRR_dom_sf"/>
</dbReference>
<dbReference type="Gene3D" id="3.80.10.10">
    <property type="entry name" value="Ribonuclease Inhibitor"/>
    <property type="match status" value="1"/>
</dbReference>
<proteinExistence type="predicted"/>
<dbReference type="ExpressionAtlas" id="A0A0Q3V490">
    <property type="expression patterns" value="baseline"/>
</dbReference>
<keyword evidence="1" id="KW-0433">Leucine-rich repeat</keyword>
<protein>
    <recommendedName>
        <fullName evidence="5">Leucine-rich repeat-containing N-terminal plant-type domain-containing protein</fullName>
    </recommendedName>
</protein>
<feature type="signal peptide" evidence="4">
    <location>
        <begin position="1"/>
        <end position="21"/>
    </location>
</feature>
<dbReference type="PANTHER" id="PTHR48060">
    <property type="entry name" value="DNA DAMAGE-REPAIR/TOLERATION PROTEIN DRT100"/>
    <property type="match status" value="1"/>
</dbReference>
<dbReference type="Pfam" id="PF13855">
    <property type="entry name" value="LRR_8"/>
    <property type="match status" value="1"/>
</dbReference>
<organism evidence="6 7">
    <name type="scientific">Setaria italica</name>
    <name type="common">Foxtail millet</name>
    <name type="synonym">Panicum italicum</name>
    <dbReference type="NCBI Taxonomy" id="4555"/>
    <lineage>
        <taxon>Eukaryota</taxon>
        <taxon>Viridiplantae</taxon>
        <taxon>Streptophyta</taxon>
        <taxon>Embryophyta</taxon>
        <taxon>Tracheophyta</taxon>
        <taxon>Spermatophyta</taxon>
        <taxon>Magnoliopsida</taxon>
        <taxon>Liliopsida</taxon>
        <taxon>Poales</taxon>
        <taxon>Poaceae</taxon>
        <taxon>PACMAD clade</taxon>
        <taxon>Panicoideae</taxon>
        <taxon>Panicodae</taxon>
        <taxon>Paniceae</taxon>
        <taxon>Cenchrinae</taxon>
        <taxon>Setaria</taxon>
    </lineage>
</organism>
<feature type="chain" id="PRO_5030016714" description="Leucine-rich repeat-containing N-terminal plant-type domain-containing protein" evidence="4">
    <location>
        <begin position="22"/>
        <end position="146"/>
    </location>
</feature>
<reference evidence="6" key="2">
    <citation type="submission" date="2018-08" db="UniProtKB">
        <authorList>
            <consortium name="EnsemblPlants"/>
        </authorList>
    </citation>
    <scope>IDENTIFICATION</scope>
    <source>
        <strain evidence="6">Yugu1</strain>
    </source>
</reference>
<evidence type="ECO:0000256" key="4">
    <source>
        <dbReference type="SAM" id="SignalP"/>
    </source>
</evidence>
<dbReference type="EMBL" id="AGNK02003781">
    <property type="status" value="NOT_ANNOTATED_CDS"/>
    <property type="molecule type" value="Genomic_DNA"/>
</dbReference>
<reference evidence="7" key="1">
    <citation type="journal article" date="2012" name="Nat. Biotechnol.">
        <title>Reference genome sequence of the model plant Setaria.</title>
        <authorList>
            <person name="Bennetzen J.L."/>
            <person name="Schmutz J."/>
            <person name="Wang H."/>
            <person name="Percifield R."/>
            <person name="Hawkins J."/>
            <person name="Pontaroli A.C."/>
            <person name="Estep M."/>
            <person name="Feng L."/>
            <person name="Vaughn J.N."/>
            <person name="Grimwood J."/>
            <person name="Jenkins J."/>
            <person name="Barry K."/>
            <person name="Lindquist E."/>
            <person name="Hellsten U."/>
            <person name="Deshpande S."/>
            <person name="Wang X."/>
            <person name="Wu X."/>
            <person name="Mitros T."/>
            <person name="Triplett J."/>
            <person name="Yang X."/>
            <person name="Ye C.Y."/>
            <person name="Mauro-Herrera M."/>
            <person name="Wang L."/>
            <person name="Li P."/>
            <person name="Sharma M."/>
            <person name="Sharma R."/>
            <person name="Ronald P.C."/>
            <person name="Panaud O."/>
            <person name="Kellogg E.A."/>
            <person name="Brutnell T.P."/>
            <person name="Doust A.N."/>
            <person name="Tuskan G.A."/>
            <person name="Rokhsar D."/>
            <person name="Devos K.M."/>
        </authorList>
    </citation>
    <scope>NUCLEOTIDE SEQUENCE [LARGE SCALE GENOMIC DNA]</scope>
    <source>
        <strain evidence="7">cv. Yugu1</strain>
    </source>
</reference>
<dbReference type="AlphaFoldDB" id="A0A0Q3V490"/>
<dbReference type="InterPro" id="IPR013210">
    <property type="entry name" value="LRR_N_plant-typ"/>
</dbReference>
<evidence type="ECO:0000256" key="3">
    <source>
        <dbReference type="ARBA" id="ARBA00022737"/>
    </source>
</evidence>
<dbReference type="Gramene" id="KQL01595">
    <property type="protein sequence ID" value="KQL01595"/>
    <property type="gene ID" value="SETIT_0131972mg"/>
</dbReference>
<name>A0A0Q3V490_SETIT</name>
<dbReference type="EnsemblPlants" id="KQL01595">
    <property type="protein sequence ID" value="KQL01595"/>
    <property type="gene ID" value="SETIT_0131972mg"/>
</dbReference>
<feature type="domain" description="Leucine-rich repeat-containing N-terminal plant-type" evidence="5">
    <location>
        <begin position="25"/>
        <end position="65"/>
    </location>
</feature>
<dbReference type="InParanoid" id="A0A0Q3V490"/>
<sequence length="146" mass="15316">MTPLLLLRLLCLLPLATIAASAGLPADFTTLLAAKSDLSDPTSALASWDPRHSPSPCRWPHLLCSASHAAPAVASLLLSNLSLAGAFPSPLCSLRSLAHLDLSYNSLTGPQPPCLAVLPSLDHLDLFVLPHSCQEAFNITYPCIAA</sequence>
<dbReference type="Pfam" id="PF08263">
    <property type="entry name" value="LRRNT_2"/>
    <property type="match status" value="1"/>
</dbReference>
<dbReference type="Proteomes" id="UP000004995">
    <property type="component" value="Unassembled WGS sequence"/>
</dbReference>
<accession>A0A0Q3V490</accession>
<evidence type="ECO:0000256" key="2">
    <source>
        <dbReference type="ARBA" id="ARBA00022729"/>
    </source>
</evidence>
<evidence type="ECO:0000313" key="6">
    <source>
        <dbReference type="EnsemblPlants" id="KQL01595"/>
    </source>
</evidence>
<dbReference type="InterPro" id="IPR001611">
    <property type="entry name" value="Leu-rich_rpt"/>
</dbReference>
<keyword evidence="2 4" id="KW-0732">Signal</keyword>
<evidence type="ECO:0000259" key="5">
    <source>
        <dbReference type="Pfam" id="PF08263"/>
    </source>
</evidence>
<keyword evidence="3" id="KW-0677">Repeat</keyword>
<dbReference type="InterPro" id="IPR053211">
    <property type="entry name" value="DNA_repair-toleration"/>
</dbReference>
<evidence type="ECO:0000313" key="7">
    <source>
        <dbReference type="Proteomes" id="UP000004995"/>
    </source>
</evidence>